<evidence type="ECO:0000313" key="2">
    <source>
        <dbReference type="Proteomes" id="UP001207252"/>
    </source>
</evidence>
<gene>
    <name evidence="1" type="ORF">OF365_01625</name>
</gene>
<protein>
    <submittedName>
        <fullName evidence="1">Uncharacterized protein</fullName>
    </submittedName>
</protein>
<organism evidence="1 2">
    <name type="scientific">Ureaplasma zalophigenitalium</name>
    <dbReference type="NCBI Taxonomy" id="907723"/>
    <lineage>
        <taxon>Bacteria</taxon>
        <taxon>Bacillati</taxon>
        <taxon>Mycoplasmatota</taxon>
        <taxon>Mycoplasmoidales</taxon>
        <taxon>Mycoplasmoidaceae</taxon>
        <taxon>Ureaplasma</taxon>
    </lineage>
</organism>
<dbReference type="EMBL" id="JAOXHJ010000003">
    <property type="protein sequence ID" value="MCV3754064.1"/>
    <property type="molecule type" value="Genomic_DNA"/>
</dbReference>
<reference evidence="1 2" key="1">
    <citation type="journal article" date="2020" name="Int. J. Syst. Evol. Microbiol.">
        <title>Ureaplasma miroungigenitalium sp. nov. isolated from northern elephant seals (Mirounga angustirostris) and Ureaplasma zalophigenitalium sp. nov. isolated from California sea lions (Zalophus californianus).</title>
        <authorList>
            <person name="Volokhov D.V."/>
            <person name="Gulland F.M."/>
            <person name="Gao Y."/>
            <person name="Chizhikov V.E."/>
        </authorList>
    </citation>
    <scope>NUCLEOTIDE SEQUENCE [LARGE SCALE GENOMIC DNA]</scope>
    <source>
        <strain evidence="1 2">CSL7644-GEN</strain>
    </source>
</reference>
<accession>A0ABT3BP98</accession>
<comment type="caution">
    <text evidence="1">The sequence shown here is derived from an EMBL/GenBank/DDBJ whole genome shotgun (WGS) entry which is preliminary data.</text>
</comment>
<evidence type="ECO:0000313" key="1">
    <source>
        <dbReference type="EMBL" id="MCV3754064.1"/>
    </source>
</evidence>
<sequence>MSHSASVRYNINTNSEKTEIDALKSQLCNLRKTINTKYIIQSIDSQLESLNDLEHRLQYLDKNLKKPIFDVDVLHLDKKVLEYTMSKSRLIKVISNLSIDFSFKNLIKLEDQEISDLILQNGFLSNIVICRLEEENLSISPENFLRKLEEIKQERINEEQTEKIRNEIKNLVLSQKIDDKLKRSLLNEFLFITNYQELADFVPYATEIINQYNEALKKHKIYTQLLEKHKYKHKKIEFIIQRDAEDKLKPRYAFISKFSNPLKKNNEFLLTFNLDGSISYDIGDYEKHMCWSLSDELEKDLEKHGYFVKTKNITRSVSGARPLSNARKLREGEK</sequence>
<name>A0ABT3BP98_9BACT</name>
<dbReference type="Proteomes" id="UP001207252">
    <property type="component" value="Unassembled WGS sequence"/>
</dbReference>
<proteinExistence type="predicted"/>
<dbReference type="RefSeq" id="WP_263817868.1">
    <property type="nucleotide sequence ID" value="NZ_JAOXHJ010000003.1"/>
</dbReference>
<keyword evidence="2" id="KW-1185">Reference proteome</keyword>